<evidence type="ECO:0000313" key="2">
    <source>
        <dbReference type="EMBL" id="ANZ35293.1"/>
    </source>
</evidence>
<protein>
    <recommendedName>
        <fullName evidence="1">ASCH domain-containing protein</fullName>
    </recommendedName>
</protein>
<dbReference type="InterPro" id="IPR015947">
    <property type="entry name" value="PUA-like_sf"/>
</dbReference>
<dbReference type="AlphaFoldDB" id="A0A1B2HC56"/>
<evidence type="ECO:0000259" key="1">
    <source>
        <dbReference type="Pfam" id="PF04266"/>
    </source>
</evidence>
<dbReference type="SUPFAM" id="SSF88697">
    <property type="entry name" value="PUA domain-like"/>
    <property type="match status" value="1"/>
</dbReference>
<keyword evidence="3" id="KW-1185">Reference proteome</keyword>
<organism evidence="2 3">
    <name type="scientific">Lentzea guizhouensis</name>
    <dbReference type="NCBI Taxonomy" id="1586287"/>
    <lineage>
        <taxon>Bacteria</taxon>
        <taxon>Bacillati</taxon>
        <taxon>Actinomycetota</taxon>
        <taxon>Actinomycetes</taxon>
        <taxon>Pseudonocardiales</taxon>
        <taxon>Pseudonocardiaceae</taxon>
        <taxon>Lentzea</taxon>
    </lineage>
</organism>
<dbReference type="EMBL" id="CP016793">
    <property type="protein sequence ID" value="ANZ35293.1"/>
    <property type="molecule type" value="Genomic_DNA"/>
</dbReference>
<dbReference type="Pfam" id="PF04266">
    <property type="entry name" value="ASCH"/>
    <property type="match status" value="1"/>
</dbReference>
<name>A0A1B2HC56_9PSEU</name>
<gene>
    <name evidence="2" type="ORF">BBK82_03560</name>
</gene>
<accession>A0A1B2HC56</accession>
<dbReference type="InterPro" id="IPR007374">
    <property type="entry name" value="ASCH_domain"/>
</dbReference>
<proteinExistence type="predicted"/>
<evidence type="ECO:0000313" key="3">
    <source>
        <dbReference type="Proteomes" id="UP000093053"/>
    </source>
</evidence>
<dbReference type="KEGG" id="led:BBK82_03560"/>
<reference evidence="2 3" key="1">
    <citation type="submission" date="2016-07" db="EMBL/GenBank/DDBJ databases">
        <title>Complete genome sequence of the Lentzea guizhouensis DHS C013.</title>
        <authorList>
            <person name="Cao C."/>
        </authorList>
    </citation>
    <scope>NUCLEOTIDE SEQUENCE [LARGE SCALE GENOMIC DNA]</scope>
    <source>
        <strain evidence="2 3">DHS C013</strain>
    </source>
</reference>
<sequence length="205" mass="22633">MLTVRQPWAWAIAAGYKTIENRTWTTSHCGELGIHAGIRWDDDREDAVRFVRDTARALGHTLPHTMKDAWPLTSSGYVLAVVDLVGICDVSLHRPDISCGCGPWAIPGQAHWRLESPRVLDKPLAAKGQLQLWELDFTLEGQQFTAAEIIDTIHHALQNKEIHAIEGLLKLLAVRDPAAAQDVMDTLHLGIVLGRLNDTAKGITS</sequence>
<feature type="domain" description="ASCH" evidence="1">
    <location>
        <begin position="2"/>
        <end position="89"/>
    </location>
</feature>
<dbReference type="STRING" id="1586287.BBK82_03560"/>
<dbReference type="Proteomes" id="UP000093053">
    <property type="component" value="Chromosome"/>
</dbReference>
<dbReference type="Gene3D" id="2.30.130.30">
    <property type="entry name" value="Hypothetical protein"/>
    <property type="match status" value="1"/>
</dbReference>